<protein>
    <submittedName>
        <fullName evidence="1">Uncharacterized protein</fullName>
    </submittedName>
</protein>
<dbReference type="EMBL" id="ACIJ02000018">
    <property type="protein sequence ID" value="EEX71830.1"/>
    <property type="molecule type" value="Genomic_DNA"/>
</dbReference>
<reference evidence="1" key="1">
    <citation type="submission" date="2009-09" db="EMBL/GenBank/DDBJ databases">
        <authorList>
            <person name="Weinstock G."/>
            <person name="Sodergren E."/>
            <person name="Clifton S."/>
            <person name="Fulton L."/>
            <person name="Fulton B."/>
            <person name="Courtney L."/>
            <person name="Fronick C."/>
            <person name="Harrison M."/>
            <person name="Strong C."/>
            <person name="Farmer C."/>
            <person name="Delahaunty K."/>
            <person name="Markovic C."/>
            <person name="Hall O."/>
            <person name="Minx P."/>
            <person name="Tomlinson C."/>
            <person name="Mitreva M."/>
            <person name="Nelson J."/>
            <person name="Hou S."/>
            <person name="Wollam A."/>
            <person name="Pepin K.H."/>
            <person name="Johnson M."/>
            <person name="Bhonagiri V."/>
            <person name="Nash W.E."/>
            <person name="Warren W."/>
            <person name="Chinwalla A."/>
            <person name="Mardis E.R."/>
            <person name="Wilson R.K."/>
        </authorList>
    </citation>
    <scope>NUCLEOTIDE SEQUENCE [LARGE SCALE GENOMIC DNA]</scope>
    <source>
        <strain evidence="1">ATCC 51259</strain>
    </source>
</reference>
<comment type="caution">
    <text evidence="1">The sequence shown here is derived from an EMBL/GenBank/DDBJ whole genome shotgun (WGS) entry which is preliminary data.</text>
</comment>
<dbReference type="HOGENOM" id="CLU_3256018_0_0_10"/>
<name>C9LGM2_9BACT</name>
<accession>C9LGM2</accession>
<proteinExistence type="predicted"/>
<evidence type="ECO:0000313" key="2">
    <source>
        <dbReference type="Proteomes" id="UP000003460"/>
    </source>
</evidence>
<sequence length="42" mass="4769">MLNRCVLSRAYSPDFSTPVSLVRTFALVIKRASPRDEKSLRS</sequence>
<dbReference type="AlphaFoldDB" id="C9LGM2"/>
<evidence type="ECO:0000313" key="1">
    <source>
        <dbReference type="EMBL" id="EEX71830.1"/>
    </source>
</evidence>
<keyword evidence="2" id="KW-1185">Reference proteome</keyword>
<organism evidence="1 2">
    <name type="scientific">Alloprevotella tannerae ATCC 51259</name>
    <dbReference type="NCBI Taxonomy" id="626522"/>
    <lineage>
        <taxon>Bacteria</taxon>
        <taxon>Pseudomonadati</taxon>
        <taxon>Bacteroidota</taxon>
        <taxon>Bacteroidia</taxon>
        <taxon>Bacteroidales</taxon>
        <taxon>Prevotellaceae</taxon>
        <taxon>Alloprevotella</taxon>
    </lineage>
</organism>
<dbReference type="Proteomes" id="UP000003460">
    <property type="component" value="Unassembled WGS sequence"/>
</dbReference>
<gene>
    <name evidence="1" type="ORF">GCWU000325_01366</name>
</gene>